<accession>A0AAW2P1W9</accession>
<dbReference type="PANTHER" id="PTHR10775">
    <property type="entry name" value="OS08G0208400 PROTEIN"/>
    <property type="match status" value="1"/>
</dbReference>
<dbReference type="Pfam" id="PF02992">
    <property type="entry name" value="Transposase_21"/>
    <property type="match status" value="1"/>
</dbReference>
<comment type="caution">
    <text evidence="1">The sequence shown here is derived from an EMBL/GenBank/DDBJ whole genome shotgun (WGS) entry which is preliminary data.</text>
</comment>
<reference evidence="1" key="1">
    <citation type="submission" date="2020-06" db="EMBL/GenBank/DDBJ databases">
        <authorList>
            <person name="Li T."/>
            <person name="Hu X."/>
            <person name="Zhang T."/>
            <person name="Song X."/>
            <person name="Zhang H."/>
            <person name="Dai N."/>
            <person name="Sheng W."/>
            <person name="Hou X."/>
            <person name="Wei L."/>
        </authorList>
    </citation>
    <scope>NUCLEOTIDE SEQUENCE</scope>
    <source>
        <strain evidence="1">G02</strain>
        <tissue evidence="1">Leaf</tissue>
    </source>
</reference>
<dbReference type="EMBL" id="JACGWJ010000018">
    <property type="protein sequence ID" value="KAL0349969.1"/>
    <property type="molecule type" value="Genomic_DNA"/>
</dbReference>
<evidence type="ECO:0008006" key="2">
    <source>
        <dbReference type="Google" id="ProtNLM"/>
    </source>
</evidence>
<dbReference type="AlphaFoldDB" id="A0AAW2P1W9"/>
<gene>
    <name evidence="1" type="ORF">Sradi_4146100</name>
</gene>
<name>A0AAW2P1W9_SESRA</name>
<dbReference type="PANTHER" id="PTHR10775:SF185">
    <property type="entry name" value="OS08G0208400 PROTEIN"/>
    <property type="match status" value="1"/>
</dbReference>
<evidence type="ECO:0000313" key="1">
    <source>
        <dbReference type="EMBL" id="KAL0349969.1"/>
    </source>
</evidence>
<dbReference type="InterPro" id="IPR004242">
    <property type="entry name" value="Transposase_21"/>
</dbReference>
<organism evidence="1">
    <name type="scientific">Sesamum radiatum</name>
    <name type="common">Black benniseed</name>
    <dbReference type="NCBI Taxonomy" id="300843"/>
    <lineage>
        <taxon>Eukaryota</taxon>
        <taxon>Viridiplantae</taxon>
        <taxon>Streptophyta</taxon>
        <taxon>Embryophyta</taxon>
        <taxon>Tracheophyta</taxon>
        <taxon>Spermatophyta</taxon>
        <taxon>Magnoliopsida</taxon>
        <taxon>eudicotyledons</taxon>
        <taxon>Gunneridae</taxon>
        <taxon>Pentapetalae</taxon>
        <taxon>asterids</taxon>
        <taxon>lamiids</taxon>
        <taxon>Lamiales</taxon>
        <taxon>Pedaliaceae</taxon>
        <taxon>Sesamum</taxon>
    </lineage>
</organism>
<protein>
    <recommendedName>
        <fullName evidence="2">Transposase</fullName>
    </recommendedName>
</protein>
<proteinExistence type="predicted"/>
<sequence length="211" mass="24908">MLYWKDDDDLEYCKFYGDGRYRPTRGRDPHRKKSPYAVPRYLSLTPRLQRLYSLRATAEHMKWHATHMTADGSICHPSDVEAWKHFDRMYPDFVEEPRNVRLGLCIDGFAPQGQYGRTYSCWLVIITPYNLPTGMCMSSKYMFFTMVIPSPSNPKRLIDVYLEPLIEELLQLWHVGVRTYDHTTDRAFMMRAALMWIVNDHRGYGMSDLYG</sequence>
<reference evidence="1" key="2">
    <citation type="journal article" date="2024" name="Plant">
        <title>Genomic evolution and insights into agronomic trait innovations of Sesamum species.</title>
        <authorList>
            <person name="Miao H."/>
            <person name="Wang L."/>
            <person name="Qu L."/>
            <person name="Liu H."/>
            <person name="Sun Y."/>
            <person name="Le M."/>
            <person name="Wang Q."/>
            <person name="Wei S."/>
            <person name="Zheng Y."/>
            <person name="Lin W."/>
            <person name="Duan Y."/>
            <person name="Cao H."/>
            <person name="Xiong S."/>
            <person name="Wang X."/>
            <person name="Wei L."/>
            <person name="Li C."/>
            <person name="Ma Q."/>
            <person name="Ju M."/>
            <person name="Zhao R."/>
            <person name="Li G."/>
            <person name="Mu C."/>
            <person name="Tian Q."/>
            <person name="Mei H."/>
            <person name="Zhang T."/>
            <person name="Gao T."/>
            <person name="Zhang H."/>
        </authorList>
    </citation>
    <scope>NUCLEOTIDE SEQUENCE</scope>
    <source>
        <strain evidence="1">G02</strain>
    </source>
</reference>